<organism evidence="2 3">
    <name type="scientific">Ensete ventricosum</name>
    <name type="common">Abyssinian banana</name>
    <name type="synonym">Musa ensete</name>
    <dbReference type="NCBI Taxonomy" id="4639"/>
    <lineage>
        <taxon>Eukaryota</taxon>
        <taxon>Viridiplantae</taxon>
        <taxon>Streptophyta</taxon>
        <taxon>Embryophyta</taxon>
        <taxon>Tracheophyta</taxon>
        <taxon>Spermatophyta</taxon>
        <taxon>Magnoliopsida</taxon>
        <taxon>Liliopsida</taxon>
        <taxon>Zingiberales</taxon>
        <taxon>Musaceae</taxon>
        <taxon>Ensete</taxon>
    </lineage>
</organism>
<evidence type="ECO:0000256" key="1">
    <source>
        <dbReference type="SAM" id="MobiDB-lite"/>
    </source>
</evidence>
<dbReference type="EMBL" id="AMZH03000989">
    <property type="protein sequence ID" value="RRT81106.1"/>
    <property type="molecule type" value="Genomic_DNA"/>
</dbReference>
<comment type="caution">
    <text evidence="2">The sequence shown here is derived from an EMBL/GenBank/DDBJ whole genome shotgun (WGS) entry which is preliminary data.</text>
</comment>
<reference evidence="2 3" key="1">
    <citation type="journal article" date="2014" name="Agronomy (Basel)">
        <title>A Draft Genome Sequence for Ensete ventricosum, the Drought-Tolerant Tree Against Hunger.</title>
        <authorList>
            <person name="Harrison J."/>
            <person name="Moore K.A."/>
            <person name="Paszkiewicz K."/>
            <person name="Jones T."/>
            <person name="Grant M."/>
            <person name="Ambacheew D."/>
            <person name="Muzemil S."/>
            <person name="Studholme D.J."/>
        </authorList>
    </citation>
    <scope>NUCLEOTIDE SEQUENCE [LARGE SCALE GENOMIC DNA]</scope>
</reference>
<dbReference type="Proteomes" id="UP000287651">
    <property type="component" value="Unassembled WGS sequence"/>
</dbReference>
<proteinExistence type="predicted"/>
<name>A0A427AYC4_ENSVE</name>
<evidence type="ECO:0000313" key="2">
    <source>
        <dbReference type="EMBL" id="RRT81106.1"/>
    </source>
</evidence>
<feature type="compositionally biased region" description="Basic residues" evidence="1">
    <location>
        <begin position="47"/>
        <end position="58"/>
    </location>
</feature>
<feature type="compositionally biased region" description="Basic and acidic residues" evidence="1">
    <location>
        <begin position="87"/>
        <end position="103"/>
    </location>
</feature>
<protein>
    <submittedName>
        <fullName evidence="2">Uncharacterized protein</fullName>
    </submittedName>
</protein>
<dbReference type="AlphaFoldDB" id="A0A427AYC4"/>
<accession>A0A427AYC4</accession>
<gene>
    <name evidence="2" type="ORF">B296_00003003</name>
</gene>
<sequence>MRRLWPAMVVATGKGLGSTGSDSWQSRWWRCRGRKAWLRARDAAAASKRRRRQRRKGRKRDDRGGLGYGRSDWEEKKGVMGSDEGYDSERAAGFDEEEAGQHWREKKRQR</sequence>
<evidence type="ECO:0000313" key="3">
    <source>
        <dbReference type="Proteomes" id="UP000287651"/>
    </source>
</evidence>
<feature type="region of interest" description="Disordered" evidence="1">
    <location>
        <begin position="38"/>
        <end position="110"/>
    </location>
</feature>